<name>A0A0K2V4P1_LEPSM</name>
<organism evidence="1">
    <name type="scientific">Lepeophtheirus salmonis</name>
    <name type="common">Salmon louse</name>
    <name type="synonym">Caligus salmonis</name>
    <dbReference type="NCBI Taxonomy" id="72036"/>
    <lineage>
        <taxon>Eukaryota</taxon>
        <taxon>Metazoa</taxon>
        <taxon>Ecdysozoa</taxon>
        <taxon>Arthropoda</taxon>
        <taxon>Crustacea</taxon>
        <taxon>Multicrustacea</taxon>
        <taxon>Hexanauplia</taxon>
        <taxon>Copepoda</taxon>
        <taxon>Siphonostomatoida</taxon>
        <taxon>Caligidae</taxon>
        <taxon>Lepeophtheirus</taxon>
    </lineage>
</organism>
<sequence length="31" mass="3622">MLMIVDLLCLYIKFIHVGVTFFIEEKGVFVC</sequence>
<accession>A0A0K2V4P1</accession>
<reference evidence="1" key="1">
    <citation type="submission" date="2014-05" db="EMBL/GenBank/DDBJ databases">
        <authorList>
            <person name="Chronopoulou M."/>
        </authorList>
    </citation>
    <scope>NUCLEOTIDE SEQUENCE</scope>
    <source>
        <tissue evidence="1">Whole organism</tissue>
    </source>
</reference>
<dbReference type="AlphaFoldDB" id="A0A0K2V4P1"/>
<evidence type="ECO:0000313" key="1">
    <source>
        <dbReference type="EMBL" id="CDW44916.1"/>
    </source>
</evidence>
<proteinExistence type="predicted"/>
<protein>
    <submittedName>
        <fullName evidence="1">Uncharacterized protein</fullName>
    </submittedName>
</protein>
<dbReference type="EMBL" id="HACA01027555">
    <property type="protein sequence ID" value="CDW44916.1"/>
    <property type="molecule type" value="Transcribed_RNA"/>
</dbReference>